<evidence type="ECO:0000313" key="2">
    <source>
        <dbReference type="Proteomes" id="UP000837857"/>
    </source>
</evidence>
<sequence>MSLVHLEASADVRSMAGAWRRVAARSRILRTLLRDTARALHDVSDVIPYDPEIATIVQEIGTESSRPTALVILGTTPTARARLLHCLLGRRLLPEPMPRGCRWLHIQYGTSTQVHLTLGNSEFEFVEDLECNQRPWETLPLQSRDY</sequence>
<gene>
    <name evidence="1" type="ORF">IPOD504_LOCUS11030</name>
</gene>
<keyword evidence="2" id="KW-1185">Reference proteome</keyword>
<dbReference type="Proteomes" id="UP000837857">
    <property type="component" value="Chromosome 27"/>
</dbReference>
<name>A0ABN8IKE5_9NEOP</name>
<reference evidence="1" key="1">
    <citation type="submission" date="2022-03" db="EMBL/GenBank/DDBJ databases">
        <authorList>
            <person name="Martin H S."/>
        </authorList>
    </citation>
    <scope>NUCLEOTIDE SEQUENCE</scope>
</reference>
<accession>A0ABN8IKE5</accession>
<feature type="non-terminal residue" evidence="1">
    <location>
        <position position="1"/>
    </location>
</feature>
<organism evidence="1 2">
    <name type="scientific">Iphiclides podalirius</name>
    <name type="common">scarce swallowtail</name>
    <dbReference type="NCBI Taxonomy" id="110791"/>
    <lineage>
        <taxon>Eukaryota</taxon>
        <taxon>Metazoa</taxon>
        <taxon>Ecdysozoa</taxon>
        <taxon>Arthropoda</taxon>
        <taxon>Hexapoda</taxon>
        <taxon>Insecta</taxon>
        <taxon>Pterygota</taxon>
        <taxon>Neoptera</taxon>
        <taxon>Endopterygota</taxon>
        <taxon>Lepidoptera</taxon>
        <taxon>Glossata</taxon>
        <taxon>Ditrysia</taxon>
        <taxon>Papilionoidea</taxon>
        <taxon>Papilionidae</taxon>
        <taxon>Papilioninae</taxon>
        <taxon>Iphiclides</taxon>
    </lineage>
</organism>
<proteinExistence type="predicted"/>
<dbReference type="EMBL" id="OW152839">
    <property type="protein sequence ID" value="CAH2060370.1"/>
    <property type="molecule type" value="Genomic_DNA"/>
</dbReference>
<protein>
    <submittedName>
        <fullName evidence="1">Uncharacterized protein</fullName>
    </submittedName>
</protein>
<evidence type="ECO:0000313" key="1">
    <source>
        <dbReference type="EMBL" id="CAH2060370.1"/>
    </source>
</evidence>